<comment type="similarity">
    <text evidence="1">Belongs to the globin family.</text>
</comment>
<proteinExistence type="inferred from homology"/>
<keyword evidence="1" id="KW-0349">Heme</keyword>
<gene>
    <name evidence="4" type="ORF">SBAD_LOCUS939</name>
</gene>
<keyword evidence="1" id="KW-0479">Metal-binding</keyword>
<feature type="chain" id="PRO_5043140001" evidence="2">
    <location>
        <begin position="17"/>
        <end position="175"/>
    </location>
</feature>
<evidence type="ECO:0000259" key="3">
    <source>
        <dbReference type="Pfam" id="PF00042"/>
    </source>
</evidence>
<dbReference type="GO" id="GO:0020037">
    <property type="term" value="F:heme binding"/>
    <property type="evidence" value="ECO:0007669"/>
    <property type="project" value="InterPro"/>
</dbReference>
<reference evidence="6" key="1">
    <citation type="submission" date="2016-06" db="UniProtKB">
        <authorList>
            <consortium name="WormBaseParasite"/>
        </authorList>
    </citation>
    <scope>IDENTIFICATION</scope>
</reference>
<dbReference type="AlphaFoldDB" id="A0A183IBE5"/>
<dbReference type="OrthoDB" id="5820458at2759"/>
<dbReference type="EMBL" id="UZAM01006664">
    <property type="protein sequence ID" value="VDO92695.1"/>
    <property type="molecule type" value="Genomic_DNA"/>
</dbReference>
<reference evidence="4 5" key="2">
    <citation type="submission" date="2018-11" db="EMBL/GenBank/DDBJ databases">
        <authorList>
            <consortium name="Pathogen Informatics"/>
        </authorList>
    </citation>
    <scope>NUCLEOTIDE SEQUENCE [LARGE SCALE GENOMIC DNA]</scope>
</reference>
<dbReference type="Gene3D" id="1.10.490.10">
    <property type="entry name" value="Globins"/>
    <property type="match status" value="1"/>
</dbReference>
<dbReference type="Proteomes" id="UP000270296">
    <property type="component" value="Unassembled WGS sequence"/>
</dbReference>
<keyword evidence="1" id="KW-0561">Oxygen transport</keyword>
<dbReference type="CDD" id="cd01040">
    <property type="entry name" value="Mb-like"/>
    <property type="match status" value="1"/>
</dbReference>
<sequence>MIAIVVILCCLGFILADETAHKHEDFHCNKHVLMEHMKRLNLTNKLGGKFYHQLFQSLPEAKSQFAEHFDKLEDVENMKYYQQLGHSLLSLLKELPEHCDDDHALKQEIMKIKKKHDEKHVDAKMFKKSKPAILKFLTDNTQMTNEEKEAWDHLITHSLHLYSELEGHSEEHEQH</sequence>
<keyword evidence="1" id="KW-0408">Iron</keyword>
<dbReference type="InterPro" id="IPR000971">
    <property type="entry name" value="Globin"/>
</dbReference>
<dbReference type="InterPro" id="IPR044399">
    <property type="entry name" value="Mb-like_M"/>
</dbReference>
<keyword evidence="1" id="KW-0813">Transport</keyword>
<feature type="domain" description="Globin" evidence="3">
    <location>
        <begin position="49"/>
        <end position="157"/>
    </location>
</feature>
<dbReference type="SUPFAM" id="SSF46458">
    <property type="entry name" value="Globin-like"/>
    <property type="match status" value="1"/>
</dbReference>
<protein>
    <submittedName>
        <fullName evidence="6">GLOBIN domain-containing protein</fullName>
    </submittedName>
</protein>
<evidence type="ECO:0000313" key="5">
    <source>
        <dbReference type="Proteomes" id="UP000270296"/>
    </source>
</evidence>
<dbReference type="GO" id="GO:0019825">
    <property type="term" value="F:oxygen binding"/>
    <property type="evidence" value="ECO:0007669"/>
    <property type="project" value="InterPro"/>
</dbReference>
<dbReference type="InterPro" id="IPR012292">
    <property type="entry name" value="Globin/Proto"/>
</dbReference>
<dbReference type="Pfam" id="PF00042">
    <property type="entry name" value="Globin"/>
    <property type="match status" value="1"/>
</dbReference>
<keyword evidence="5" id="KW-1185">Reference proteome</keyword>
<dbReference type="InterPro" id="IPR009050">
    <property type="entry name" value="Globin-like_sf"/>
</dbReference>
<dbReference type="GO" id="GO:0005344">
    <property type="term" value="F:oxygen carrier activity"/>
    <property type="evidence" value="ECO:0007669"/>
    <property type="project" value="UniProtKB-KW"/>
</dbReference>
<feature type="signal peptide" evidence="2">
    <location>
        <begin position="1"/>
        <end position="16"/>
    </location>
</feature>
<name>A0A183IBE5_9BILA</name>
<organism evidence="6">
    <name type="scientific">Soboliphyme baturini</name>
    <dbReference type="NCBI Taxonomy" id="241478"/>
    <lineage>
        <taxon>Eukaryota</taxon>
        <taxon>Metazoa</taxon>
        <taxon>Ecdysozoa</taxon>
        <taxon>Nematoda</taxon>
        <taxon>Enoplea</taxon>
        <taxon>Dorylaimia</taxon>
        <taxon>Dioctophymatida</taxon>
        <taxon>Dioctophymatoidea</taxon>
        <taxon>Soboliphymatidae</taxon>
        <taxon>Soboliphyme</taxon>
    </lineage>
</organism>
<evidence type="ECO:0000256" key="1">
    <source>
        <dbReference type="RuleBase" id="RU000356"/>
    </source>
</evidence>
<evidence type="ECO:0000313" key="4">
    <source>
        <dbReference type="EMBL" id="VDO92695.1"/>
    </source>
</evidence>
<keyword evidence="2" id="KW-0732">Signal</keyword>
<evidence type="ECO:0000256" key="2">
    <source>
        <dbReference type="SAM" id="SignalP"/>
    </source>
</evidence>
<accession>A0A183IBE5</accession>
<evidence type="ECO:0000313" key="6">
    <source>
        <dbReference type="WBParaSite" id="SBAD_0000096901-mRNA-1"/>
    </source>
</evidence>
<dbReference type="WBParaSite" id="SBAD_0000096901-mRNA-1">
    <property type="protein sequence ID" value="SBAD_0000096901-mRNA-1"/>
    <property type="gene ID" value="SBAD_0000096901"/>
</dbReference>